<feature type="compositionally biased region" description="Pro residues" evidence="1">
    <location>
        <begin position="9"/>
        <end position="25"/>
    </location>
</feature>
<dbReference type="EMBL" id="ML120411">
    <property type="protein sequence ID" value="RPA96783.1"/>
    <property type="molecule type" value="Genomic_DNA"/>
</dbReference>
<name>A0A3N4JEX0_9PEZI</name>
<protein>
    <submittedName>
        <fullName evidence="2">Uncharacterized protein</fullName>
    </submittedName>
</protein>
<dbReference type="Proteomes" id="UP000276215">
    <property type="component" value="Unassembled WGS sequence"/>
</dbReference>
<gene>
    <name evidence="2" type="ORF">L873DRAFT_1810833</name>
</gene>
<accession>A0A3N4JEX0</accession>
<evidence type="ECO:0000256" key="1">
    <source>
        <dbReference type="SAM" id="MobiDB-lite"/>
    </source>
</evidence>
<sequence>MAPKTQVTPPSPHPLPTLSPHPPALSPHFPKHLPPHKIPPASPLKYEKKPNKQPNLAYLCTFSHKTKVLIGPFPFHYSPEKNPR</sequence>
<evidence type="ECO:0000313" key="2">
    <source>
        <dbReference type="EMBL" id="RPA96783.1"/>
    </source>
</evidence>
<proteinExistence type="predicted"/>
<reference evidence="2 3" key="1">
    <citation type="journal article" date="2018" name="Nat. Ecol. Evol.">
        <title>Pezizomycetes genomes reveal the molecular basis of ectomycorrhizal truffle lifestyle.</title>
        <authorList>
            <person name="Murat C."/>
            <person name="Payen T."/>
            <person name="Noel B."/>
            <person name="Kuo A."/>
            <person name="Morin E."/>
            <person name="Chen J."/>
            <person name="Kohler A."/>
            <person name="Krizsan K."/>
            <person name="Balestrini R."/>
            <person name="Da Silva C."/>
            <person name="Montanini B."/>
            <person name="Hainaut M."/>
            <person name="Levati E."/>
            <person name="Barry K.W."/>
            <person name="Belfiori B."/>
            <person name="Cichocki N."/>
            <person name="Clum A."/>
            <person name="Dockter R.B."/>
            <person name="Fauchery L."/>
            <person name="Guy J."/>
            <person name="Iotti M."/>
            <person name="Le Tacon F."/>
            <person name="Lindquist E.A."/>
            <person name="Lipzen A."/>
            <person name="Malagnac F."/>
            <person name="Mello A."/>
            <person name="Molinier V."/>
            <person name="Miyauchi S."/>
            <person name="Poulain J."/>
            <person name="Riccioni C."/>
            <person name="Rubini A."/>
            <person name="Sitrit Y."/>
            <person name="Splivallo R."/>
            <person name="Traeger S."/>
            <person name="Wang M."/>
            <person name="Zifcakova L."/>
            <person name="Wipf D."/>
            <person name="Zambonelli A."/>
            <person name="Paolocci F."/>
            <person name="Nowrousian M."/>
            <person name="Ottonello S."/>
            <person name="Baldrian P."/>
            <person name="Spatafora J.W."/>
            <person name="Henrissat B."/>
            <person name="Nagy L.G."/>
            <person name="Aury J.M."/>
            <person name="Wincker P."/>
            <person name="Grigoriev I.V."/>
            <person name="Bonfante P."/>
            <person name="Martin F.M."/>
        </authorList>
    </citation>
    <scope>NUCLEOTIDE SEQUENCE [LARGE SCALE GENOMIC DNA]</scope>
    <source>
        <strain evidence="2 3">120613-1</strain>
    </source>
</reference>
<dbReference type="AlphaFoldDB" id="A0A3N4JEX0"/>
<organism evidence="2 3">
    <name type="scientific">Choiromyces venosus 120613-1</name>
    <dbReference type="NCBI Taxonomy" id="1336337"/>
    <lineage>
        <taxon>Eukaryota</taxon>
        <taxon>Fungi</taxon>
        <taxon>Dikarya</taxon>
        <taxon>Ascomycota</taxon>
        <taxon>Pezizomycotina</taxon>
        <taxon>Pezizomycetes</taxon>
        <taxon>Pezizales</taxon>
        <taxon>Tuberaceae</taxon>
        <taxon>Choiromyces</taxon>
    </lineage>
</organism>
<evidence type="ECO:0000313" key="3">
    <source>
        <dbReference type="Proteomes" id="UP000276215"/>
    </source>
</evidence>
<keyword evidence="3" id="KW-1185">Reference proteome</keyword>
<feature type="region of interest" description="Disordered" evidence="1">
    <location>
        <begin position="1"/>
        <end position="50"/>
    </location>
</feature>